<dbReference type="AlphaFoldDB" id="A0AAV7H9H8"/>
<dbReference type="InterPro" id="IPR012677">
    <property type="entry name" value="Nucleotide-bd_a/b_plait_sf"/>
</dbReference>
<evidence type="ECO:0000259" key="2">
    <source>
        <dbReference type="PROSITE" id="PS50102"/>
    </source>
</evidence>
<dbReference type="PROSITE" id="PS50102">
    <property type="entry name" value="RRM"/>
    <property type="match status" value="1"/>
</dbReference>
<evidence type="ECO:0000256" key="1">
    <source>
        <dbReference type="PROSITE-ProRule" id="PRU00176"/>
    </source>
</evidence>
<protein>
    <recommendedName>
        <fullName evidence="2">RRM domain-containing protein</fullName>
    </recommendedName>
</protein>
<dbReference type="GO" id="GO:0003723">
    <property type="term" value="F:RNA binding"/>
    <property type="evidence" value="ECO:0007669"/>
    <property type="project" value="UniProtKB-UniRule"/>
</dbReference>
<reference evidence="3 4" key="1">
    <citation type="journal article" date="2021" name="Hortic Res">
        <title>Chromosome-scale assembly of the Dendrobium chrysotoxum genome enhances the understanding of orchid evolution.</title>
        <authorList>
            <person name="Zhang Y."/>
            <person name="Zhang G.Q."/>
            <person name="Zhang D."/>
            <person name="Liu X.D."/>
            <person name="Xu X.Y."/>
            <person name="Sun W.H."/>
            <person name="Yu X."/>
            <person name="Zhu X."/>
            <person name="Wang Z.W."/>
            <person name="Zhao X."/>
            <person name="Zhong W.Y."/>
            <person name="Chen H."/>
            <person name="Yin W.L."/>
            <person name="Huang T."/>
            <person name="Niu S.C."/>
            <person name="Liu Z.J."/>
        </authorList>
    </citation>
    <scope>NUCLEOTIDE SEQUENCE [LARGE SCALE GENOMIC DNA]</scope>
    <source>
        <strain evidence="3">Lindl</strain>
    </source>
</reference>
<dbReference type="Proteomes" id="UP000775213">
    <property type="component" value="Unassembled WGS sequence"/>
</dbReference>
<feature type="domain" description="RRM" evidence="2">
    <location>
        <begin position="4"/>
        <end position="89"/>
    </location>
</feature>
<name>A0AAV7H9H8_DENCH</name>
<dbReference type="EMBL" id="JAGFBR010000007">
    <property type="protein sequence ID" value="KAH0464133.1"/>
    <property type="molecule type" value="Genomic_DNA"/>
</dbReference>
<dbReference type="PANTHER" id="PTHR32343">
    <property type="entry name" value="SERINE/ARGININE-RICH SPLICING FACTOR"/>
    <property type="match status" value="1"/>
</dbReference>
<proteinExistence type="predicted"/>
<sequence length="291" mass="31857">MSARTVKVNNISLLASQQDVREFFSFSGDIVYVEMQSFSLVQFFSAISEPDGSWLAYVTFKDTQGADTAVLLSGATIAGRVVTVTYADNYELPPEACEPTTIALEDSTVKRAEDIVSSMIAKSLVLGKDALHSARSFDENHHIISTATATVASIDRRFGLSEKISMGTAMMNEKMLEVDKRYQVSEVTRSALAAAEQKASTASSAVMGNHYVSTGASWISNALNRVTKAAEDVTLMAREKVEKVEDEKNEIIYRERKEMVSEFVQFHLDDSFGEPATVPVASADEHNIGRV</sequence>
<dbReference type="SUPFAM" id="SSF54928">
    <property type="entry name" value="RNA-binding domain, RBD"/>
    <property type="match status" value="1"/>
</dbReference>
<evidence type="ECO:0000313" key="4">
    <source>
        <dbReference type="Proteomes" id="UP000775213"/>
    </source>
</evidence>
<dbReference type="InterPro" id="IPR035979">
    <property type="entry name" value="RBD_domain_sf"/>
</dbReference>
<dbReference type="PANTHER" id="PTHR32343:SF29">
    <property type="entry name" value="RNA-BINDING (RRM_RBD_RNP MOTIFS) FAMILY PROTEIN"/>
    <property type="match status" value="1"/>
</dbReference>
<organism evidence="3 4">
    <name type="scientific">Dendrobium chrysotoxum</name>
    <name type="common">Orchid</name>
    <dbReference type="NCBI Taxonomy" id="161865"/>
    <lineage>
        <taxon>Eukaryota</taxon>
        <taxon>Viridiplantae</taxon>
        <taxon>Streptophyta</taxon>
        <taxon>Embryophyta</taxon>
        <taxon>Tracheophyta</taxon>
        <taxon>Spermatophyta</taxon>
        <taxon>Magnoliopsida</taxon>
        <taxon>Liliopsida</taxon>
        <taxon>Asparagales</taxon>
        <taxon>Orchidaceae</taxon>
        <taxon>Epidendroideae</taxon>
        <taxon>Malaxideae</taxon>
        <taxon>Dendrobiinae</taxon>
        <taxon>Dendrobium</taxon>
    </lineage>
</organism>
<keyword evidence="1" id="KW-0694">RNA-binding</keyword>
<accession>A0AAV7H9H8</accession>
<keyword evidence="4" id="KW-1185">Reference proteome</keyword>
<dbReference type="Gene3D" id="3.30.70.330">
    <property type="match status" value="1"/>
</dbReference>
<gene>
    <name evidence="3" type="ORF">IEQ34_006919</name>
</gene>
<dbReference type="InterPro" id="IPR000504">
    <property type="entry name" value="RRM_dom"/>
</dbReference>
<dbReference type="SMART" id="SM00360">
    <property type="entry name" value="RRM"/>
    <property type="match status" value="1"/>
</dbReference>
<evidence type="ECO:0000313" key="3">
    <source>
        <dbReference type="EMBL" id="KAH0464133.1"/>
    </source>
</evidence>
<comment type="caution">
    <text evidence="3">The sequence shown here is derived from an EMBL/GenBank/DDBJ whole genome shotgun (WGS) entry which is preliminary data.</text>
</comment>